<gene>
    <name evidence="1" type="ORF">XcfCFBP6167P_02330</name>
</gene>
<proteinExistence type="predicted"/>
<protein>
    <submittedName>
        <fullName evidence="1">Magnesium transporter</fullName>
    </submittedName>
</protein>
<organism evidence="1">
    <name type="scientific">Xanthomonas citri pv. phaseoli var. fuscans</name>
    <dbReference type="NCBI Taxonomy" id="473423"/>
    <lineage>
        <taxon>Bacteria</taxon>
        <taxon>Pseudomonadati</taxon>
        <taxon>Pseudomonadota</taxon>
        <taxon>Gammaproteobacteria</taxon>
        <taxon>Lysobacterales</taxon>
        <taxon>Lysobacteraceae</taxon>
        <taxon>Xanthomonas</taxon>
    </lineage>
</organism>
<accession>A0A808FC69</accession>
<dbReference type="EMBL" id="CP021018">
    <property type="protein sequence ID" value="ATS87326.1"/>
    <property type="molecule type" value="Genomic_DNA"/>
</dbReference>
<dbReference type="AlphaFoldDB" id="A0A808FC69"/>
<reference evidence="1" key="1">
    <citation type="journal article" date="2017" name="BMC Genomics">
        <title>Xanthomonas adaptation to common bean is associated with horizontal transfers of genes encoding TAL effectors.</title>
        <authorList>
            <person name="Ruh M."/>
            <person name="Briand M."/>
            <person name="Bonneau S."/>
            <person name="Jacques M.A."/>
            <person name="Chen N.W.G."/>
        </authorList>
    </citation>
    <scope>NUCLEOTIDE SEQUENCE [LARGE SCALE GENOMIC DNA]</scope>
    <source>
        <strain evidence="1">CFBP6167</strain>
    </source>
</reference>
<sequence length="77" mass="8307">MRNCIVSAIGKTDMRTLFAHICATRRYVGTPARNAALALPRVRPAATAHLHRQRCAPCATLSSTLPLLYASKDSPAC</sequence>
<name>A0A808FC69_XANCI</name>
<evidence type="ECO:0000313" key="1">
    <source>
        <dbReference type="EMBL" id="ATS87326.1"/>
    </source>
</evidence>